<dbReference type="AlphaFoldDB" id="A0AA41TZM5"/>
<evidence type="ECO:0000259" key="1">
    <source>
        <dbReference type="Pfam" id="PF01370"/>
    </source>
</evidence>
<protein>
    <submittedName>
        <fullName evidence="2">NAD-dependent epimerase/dehydratase family protein</fullName>
    </submittedName>
</protein>
<reference evidence="2" key="1">
    <citation type="submission" date="2022-01" db="EMBL/GenBank/DDBJ databases">
        <title>Genome-Based Taxonomic Classification of the Phylum Actinobacteria.</title>
        <authorList>
            <person name="Gao Y."/>
        </authorList>
    </citation>
    <scope>NUCLEOTIDE SEQUENCE</scope>
    <source>
        <strain evidence="2">KLBMP 8922</strain>
    </source>
</reference>
<dbReference type="Pfam" id="PF01370">
    <property type="entry name" value="Epimerase"/>
    <property type="match status" value="1"/>
</dbReference>
<accession>A0AA41TZM5</accession>
<dbReference type="Gene3D" id="3.40.50.720">
    <property type="entry name" value="NAD(P)-binding Rossmann-like Domain"/>
    <property type="match status" value="1"/>
</dbReference>
<evidence type="ECO:0000313" key="2">
    <source>
        <dbReference type="EMBL" id="MCF2528973.1"/>
    </source>
</evidence>
<sequence>MALHVITGAGATGSATALLLAEAGEHVRIVTRSGGGPEHPLVERVAADASDPDALTALVEGARTLYNCAAPAYQDWRTAFPPLAAALLTAAERTGADYVMLGNVYGYGPFDGPLTPDLPMAPTTAKGRVRAAMWEDALAAHRAGRIRVAEVRASDYLGADALSLFTLMAAPAIRAGEVAVVPADPDVPHSWSYTGDVARTLVAVGTSTRPEVWGRAWHVPSVSELPLRGLADRLAAAAGAPPARVASMSDAELAALAAADDLMAEVAEMRYLGDEPLFLDASETVAAFGVRPTGLEVVLAEMARTPVHSPV</sequence>
<dbReference type="InterPro" id="IPR036291">
    <property type="entry name" value="NAD(P)-bd_dom_sf"/>
</dbReference>
<name>A0AA41TZM5_9ACTN</name>
<organism evidence="2 3">
    <name type="scientific">Yinghuangia soli</name>
    <dbReference type="NCBI Taxonomy" id="2908204"/>
    <lineage>
        <taxon>Bacteria</taxon>
        <taxon>Bacillati</taxon>
        <taxon>Actinomycetota</taxon>
        <taxon>Actinomycetes</taxon>
        <taxon>Kitasatosporales</taxon>
        <taxon>Streptomycetaceae</taxon>
        <taxon>Yinghuangia</taxon>
    </lineage>
</organism>
<dbReference type="InterPro" id="IPR001509">
    <property type="entry name" value="Epimerase_deHydtase"/>
</dbReference>
<gene>
    <name evidence="2" type="ORF">LZ495_17350</name>
</gene>
<dbReference type="Proteomes" id="UP001165378">
    <property type="component" value="Unassembled WGS sequence"/>
</dbReference>
<dbReference type="SUPFAM" id="SSF51735">
    <property type="entry name" value="NAD(P)-binding Rossmann-fold domains"/>
    <property type="match status" value="1"/>
</dbReference>
<dbReference type="EMBL" id="JAKFHA010000009">
    <property type="protein sequence ID" value="MCF2528973.1"/>
    <property type="molecule type" value="Genomic_DNA"/>
</dbReference>
<proteinExistence type="predicted"/>
<keyword evidence="3" id="KW-1185">Reference proteome</keyword>
<evidence type="ECO:0000313" key="3">
    <source>
        <dbReference type="Proteomes" id="UP001165378"/>
    </source>
</evidence>
<comment type="caution">
    <text evidence="2">The sequence shown here is derived from an EMBL/GenBank/DDBJ whole genome shotgun (WGS) entry which is preliminary data.</text>
</comment>
<feature type="domain" description="NAD-dependent epimerase/dehydratase" evidence="1">
    <location>
        <begin position="5"/>
        <end position="207"/>
    </location>
</feature>